<evidence type="ECO:0000256" key="1">
    <source>
        <dbReference type="SAM" id="MobiDB-lite"/>
    </source>
</evidence>
<gene>
    <name evidence="3" type="ORF">C8E89_117116</name>
</gene>
<comment type="caution">
    <text evidence="3">The sequence shown here is derived from an EMBL/GenBank/DDBJ whole genome shotgun (WGS) entry which is preliminary data.</text>
</comment>
<feature type="compositionally biased region" description="Low complexity" evidence="1">
    <location>
        <begin position="23"/>
        <end position="34"/>
    </location>
</feature>
<feature type="signal peptide" evidence="2">
    <location>
        <begin position="1"/>
        <end position="30"/>
    </location>
</feature>
<proteinExistence type="predicted"/>
<feature type="chain" id="PRO_5039158662" evidence="2">
    <location>
        <begin position="31"/>
        <end position="313"/>
    </location>
</feature>
<dbReference type="AlphaFoldDB" id="A0A318HC47"/>
<feature type="region of interest" description="Disordered" evidence="1">
    <location>
        <begin position="23"/>
        <end position="147"/>
    </location>
</feature>
<dbReference type="EMBL" id="QJJU01000017">
    <property type="protein sequence ID" value="PXX05606.1"/>
    <property type="molecule type" value="Genomic_DNA"/>
</dbReference>
<evidence type="ECO:0000313" key="3">
    <source>
        <dbReference type="EMBL" id="PXX05606.1"/>
    </source>
</evidence>
<protein>
    <submittedName>
        <fullName evidence="3">Uncharacterized protein</fullName>
    </submittedName>
</protein>
<keyword evidence="2" id="KW-0732">Signal</keyword>
<reference evidence="3 4" key="2">
    <citation type="submission" date="2018-06" db="EMBL/GenBank/DDBJ databases">
        <title>Sequencing of bacterial isolates from soil warming experiment in Harvard Forest, Massachusetts, USA.</title>
        <authorList>
            <person name="Deangelis K.PhD."/>
        </authorList>
    </citation>
    <scope>NUCLEOTIDE SEQUENCE [LARGE SCALE GENOMIC DNA]</scope>
    <source>
        <strain evidence="3 4">GAS496</strain>
    </source>
</reference>
<organism evidence="3 4">
    <name type="scientific">Mycolicibacterium moriokaense</name>
    <dbReference type="NCBI Taxonomy" id="39691"/>
    <lineage>
        <taxon>Bacteria</taxon>
        <taxon>Bacillati</taxon>
        <taxon>Actinomycetota</taxon>
        <taxon>Actinomycetes</taxon>
        <taxon>Mycobacteriales</taxon>
        <taxon>Mycobacteriaceae</taxon>
        <taxon>Mycolicibacterium</taxon>
    </lineage>
</organism>
<reference evidence="4" key="1">
    <citation type="submission" date="2018-05" db="EMBL/GenBank/DDBJ databases">
        <authorList>
            <person name="Deangelis K."/>
            <person name="Huntemann M."/>
            <person name="Clum A."/>
            <person name="Pillay M."/>
            <person name="Palaniappan K."/>
            <person name="Varghese N."/>
            <person name="Mikhailova N."/>
            <person name="Stamatis D."/>
            <person name="Reddy T."/>
            <person name="Daum C."/>
            <person name="Shapiro N."/>
            <person name="Ivanova N."/>
            <person name="Kyrpides N."/>
            <person name="Woyke T."/>
        </authorList>
    </citation>
    <scope>NUCLEOTIDE SEQUENCE [LARGE SCALE GENOMIC DNA]</scope>
    <source>
        <strain evidence="4">GAS496</strain>
    </source>
</reference>
<accession>A0A318HC47</accession>
<evidence type="ECO:0000256" key="2">
    <source>
        <dbReference type="SAM" id="SignalP"/>
    </source>
</evidence>
<sequence length="313" mass="31582">MGNAKHIGGMWALAVALGVGMAVASSPAVASAKPADSDKGASHDSGPTSSDKPSEKTATSASSDPDSRHPHPRKPHGTANSSDGPDAGTTTGPSLSALSTADSPGTDARRNGRGTFHPASGNSSLKTSPKPAVVNAPAADPTVRDNNGLDFTSPVAATVSSFTSITPSVAATRASTAITPPPADPVSSIVVVLMNALLSPFANRGPTNTVGTMATDPDFITSTHDLFGLFSVTSAADPNDNNFVAFVLKTPFFTNVLTSGTDPEDNLGFGPASTGVAGQTVNTFMSPFLNFSIGVPVEDPFAGLFTQLVRAGF</sequence>
<keyword evidence="4" id="KW-1185">Reference proteome</keyword>
<dbReference type="OrthoDB" id="4762142at2"/>
<dbReference type="Proteomes" id="UP000247781">
    <property type="component" value="Unassembled WGS sequence"/>
</dbReference>
<feature type="compositionally biased region" description="Polar residues" evidence="1">
    <location>
        <begin position="45"/>
        <end position="64"/>
    </location>
</feature>
<dbReference type="RefSeq" id="WP_110318393.1">
    <property type="nucleotide sequence ID" value="NZ_QJJU01000017.1"/>
</dbReference>
<name>A0A318HC47_9MYCO</name>
<evidence type="ECO:0000313" key="4">
    <source>
        <dbReference type="Proteomes" id="UP000247781"/>
    </source>
</evidence>
<feature type="compositionally biased region" description="Polar residues" evidence="1">
    <location>
        <begin position="78"/>
        <end position="103"/>
    </location>
</feature>